<name>A0A4Y2E2H3_ARAVE</name>
<evidence type="ECO:0000313" key="2">
    <source>
        <dbReference type="EMBL" id="GBM22238.1"/>
    </source>
</evidence>
<comment type="caution">
    <text evidence="2">The sequence shown here is derived from an EMBL/GenBank/DDBJ whole genome shotgun (WGS) entry which is preliminary data.</text>
</comment>
<feature type="region of interest" description="Disordered" evidence="1">
    <location>
        <begin position="36"/>
        <end position="67"/>
    </location>
</feature>
<evidence type="ECO:0000256" key="1">
    <source>
        <dbReference type="SAM" id="MobiDB-lite"/>
    </source>
</evidence>
<feature type="compositionally biased region" description="Polar residues" evidence="1">
    <location>
        <begin position="36"/>
        <end position="49"/>
    </location>
</feature>
<dbReference type="Proteomes" id="UP000499080">
    <property type="component" value="Unassembled WGS sequence"/>
</dbReference>
<gene>
    <name evidence="2" type="ORF">AVEN_273425_1</name>
</gene>
<proteinExistence type="predicted"/>
<dbReference type="EMBL" id="BGPR01000476">
    <property type="protein sequence ID" value="GBM22238.1"/>
    <property type="molecule type" value="Genomic_DNA"/>
</dbReference>
<organism evidence="2 3">
    <name type="scientific">Araneus ventricosus</name>
    <name type="common">Orbweaver spider</name>
    <name type="synonym">Epeira ventricosa</name>
    <dbReference type="NCBI Taxonomy" id="182803"/>
    <lineage>
        <taxon>Eukaryota</taxon>
        <taxon>Metazoa</taxon>
        <taxon>Ecdysozoa</taxon>
        <taxon>Arthropoda</taxon>
        <taxon>Chelicerata</taxon>
        <taxon>Arachnida</taxon>
        <taxon>Araneae</taxon>
        <taxon>Araneomorphae</taxon>
        <taxon>Entelegynae</taxon>
        <taxon>Araneoidea</taxon>
        <taxon>Araneidae</taxon>
        <taxon>Araneus</taxon>
    </lineage>
</organism>
<sequence>MPLLHDNFSKAPEGYFQNCSTMFLTSAFVSQMSRLVGHHQNSPRSSHSAPSGWLQERKHCVSGSEEMEVSIVPPATLKMRRKRLR</sequence>
<dbReference type="AlphaFoldDB" id="A0A4Y2E2H3"/>
<evidence type="ECO:0000313" key="3">
    <source>
        <dbReference type="Proteomes" id="UP000499080"/>
    </source>
</evidence>
<accession>A0A4Y2E2H3</accession>
<protein>
    <submittedName>
        <fullName evidence="2">Uncharacterized protein</fullName>
    </submittedName>
</protein>
<keyword evidence="3" id="KW-1185">Reference proteome</keyword>
<reference evidence="2 3" key="1">
    <citation type="journal article" date="2019" name="Sci. Rep.">
        <title>Orb-weaving spider Araneus ventricosus genome elucidates the spidroin gene catalogue.</title>
        <authorList>
            <person name="Kono N."/>
            <person name="Nakamura H."/>
            <person name="Ohtoshi R."/>
            <person name="Moran D.A.P."/>
            <person name="Shinohara A."/>
            <person name="Yoshida Y."/>
            <person name="Fujiwara M."/>
            <person name="Mori M."/>
            <person name="Tomita M."/>
            <person name="Arakawa K."/>
        </authorList>
    </citation>
    <scope>NUCLEOTIDE SEQUENCE [LARGE SCALE GENOMIC DNA]</scope>
</reference>